<evidence type="ECO:0000313" key="2">
    <source>
        <dbReference type="Proteomes" id="UP001060085"/>
    </source>
</evidence>
<reference evidence="2" key="1">
    <citation type="journal article" date="2023" name="Nat. Plants">
        <title>Single-cell RNA sequencing provides a high-resolution roadmap for understanding the multicellular compartmentation of specialized metabolism.</title>
        <authorList>
            <person name="Sun S."/>
            <person name="Shen X."/>
            <person name="Li Y."/>
            <person name="Li Y."/>
            <person name="Wang S."/>
            <person name="Li R."/>
            <person name="Zhang H."/>
            <person name="Shen G."/>
            <person name="Guo B."/>
            <person name="Wei J."/>
            <person name="Xu J."/>
            <person name="St-Pierre B."/>
            <person name="Chen S."/>
            <person name="Sun C."/>
        </authorList>
    </citation>
    <scope>NUCLEOTIDE SEQUENCE [LARGE SCALE GENOMIC DNA]</scope>
</reference>
<comment type="caution">
    <text evidence="1">The sequence shown here is derived from an EMBL/GenBank/DDBJ whole genome shotgun (WGS) entry which is preliminary data.</text>
</comment>
<dbReference type="Proteomes" id="UP001060085">
    <property type="component" value="Linkage Group LG04"/>
</dbReference>
<keyword evidence="2" id="KW-1185">Reference proteome</keyword>
<sequence length="491" mass="54991">MKGEVEVITKLSRPIAGTRDPDKNSSNISKWKLCWAESISPHSQSKFSTPRNICNSSYIADMETVQEPSVSQEEIRGRIEPKSRRAGGTESSWCKAVPGGTGITVLALLLSKPLDFPVFQTALHKIQNAHPILNSKLHYDHATNSWSYNTFPSPQLQIQSFDLSSTSEILQGFLNDPNQTSISPFHLILEHEMNRNSWIRPDPSSNTDWELFFVTVYALPGDKYTVTLRLHTSVCDRMTAVSLLRKLVELMSVDEQGMQWEIEKRMEVNLGIEDYVPSGKGNKPIWARGVDMLGYSLNSFRLSNLNFLDTDSPRSSRVVRLQINPEDTQKILAIIVNKNQGCESRGIKLCGVLAAAGLIAAHTSKGFPDDHWEKYAVVTLIDCRSILDPVLTSNHLGFYHSAILNTHDLKGGEELWELAKRAYTSFVNAKRNNKHFTDMADVNFLMCKAIDNPGLTPSSSLRTSLISIQIVGQPKRRINPEAFRIQKAGHS</sequence>
<dbReference type="EMBL" id="CM044704">
    <property type="protein sequence ID" value="KAI5666960.1"/>
    <property type="molecule type" value="Genomic_DNA"/>
</dbReference>
<name>A0ACC0B2U8_CATRO</name>
<evidence type="ECO:0000313" key="1">
    <source>
        <dbReference type="EMBL" id="KAI5666960.1"/>
    </source>
</evidence>
<protein>
    <submittedName>
        <fullName evidence="1">Uncharacterized protein</fullName>
    </submittedName>
</protein>
<proteinExistence type="predicted"/>
<accession>A0ACC0B2U8</accession>
<gene>
    <name evidence="1" type="ORF">M9H77_16813</name>
</gene>
<organism evidence="1 2">
    <name type="scientific">Catharanthus roseus</name>
    <name type="common">Madagascar periwinkle</name>
    <name type="synonym">Vinca rosea</name>
    <dbReference type="NCBI Taxonomy" id="4058"/>
    <lineage>
        <taxon>Eukaryota</taxon>
        <taxon>Viridiplantae</taxon>
        <taxon>Streptophyta</taxon>
        <taxon>Embryophyta</taxon>
        <taxon>Tracheophyta</taxon>
        <taxon>Spermatophyta</taxon>
        <taxon>Magnoliopsida</taxon>
        <taxon>eudicotyledons</taxon>
        <taxon>Gunneridae</taxon>
        <taxon>Pentapetalae</taxon>
        <taxon>asterids</taxon>
        <taxon>lamiids</taxon>
        <taxon>Gentianales</taxon>
        <taxon>Apocynaceae</taxon>
        <taxon>Rauvolfioideae</taxon>
        <taxon>Vinceae</taxon>
        <taxon>Catharanthinae</taxon>
        <taxon>Catharanthus</taxon>
    </lineage>
</organism>